<feature type="compositionally biased region" description="Low complexity" evidence="1">
    <location>
        <begin position="726"/>
        <end position="737"/>
    </location>
</feature>
<keyword evidence="2" id="KW-0812">Transmembrane</keyword>
<keyword evidence="2" id="KW-1133">Transmembrane helix</keyword>
<sequence length="1207" mass="124127">MMDDAPIAVGHPESHISCGALLKSPQTIHAPFSPFKNEAKVEVCLHLTLLTSVVAFVTVVGFAWHRKLDVRRCPLMTTAVPPNDPSSERVLGLAAVKHALHPNFTVSHSVASSWLVRAEQGALAGLGGAASLAPSPARLSSGGGAVAPAAVLGAASFGGAAAAAACGCSCGAARLHVAADELLQDALRRVAAFSLDGLQLAWIAAAAPCNVREIASPFFRFRSPREAEQLQRLGDLSSFFGFGLGREARQAGERDRAWRGRPSSRPSFAEPAAEQSAEPRAGQARPSLGRGRGVRAMEVTVSDLDGIGPHDIISVRHGQTRRQAPASALKDRSLKFPALQDGAEQVLKVDVFAPVAGHRLALLQHKPNLFLLRPSPSRARTAGRCGSGSGCGTPATPPGRSPSSPRPPRRSPAGSRTGTRRRSRGSTSRGTACCSTSRTCCRWWCRQGPRTPTGSCGTSWAPSSSARRRTRPRGGTARTRRSAPPARRRSPRGCRMPVAAARPPTKARSPMPCAWSRIGALGLRRSVLPARASAEREVGPGRRRRGARGAGGPGPAGPARAEKGTPAGPGRRRRGARGAGGPGPAGPAHAEKGTPAGRRRRRQREGLGRRRFGGTCRCEPGTASEGSAAAAAAERAVEGPSRRRGGARGPAESGFGAAGRGGAAGSQGEVARSAGGVHAVWRTRTLDSASSASRSWSRAPAARPWWPPPRSPPGRPRPSRRRTPGRRSGAPAARAGAPAGGAGAPTPGRPLRGCRLESAWPGLVRISVGAGGPVFTGPADELWLSCGRREGVRLVTLTHEADTAQLREVTGQARGVGEEHRAQLREAIEQSRGSGAPGRSPDASAVAEALLAAVDREAEQVEDARASVTKALIAADPKAAQTEGASASVQKAPLAADPKAAQTAGASASVQKAPLAADPKAAQTEDASASVQKAPLAADPKAAQTADASASVQKAPLAADPKAAQTADASASVQKAPLAADPKAAQTADASASVQKAPLAADPKAAQTEVASASVQKAPLAADPKAAQTADASASVQKAPLAADPKAAQTADASASVQKAPTVADPEAAQTADARASVAEALLAAVGPEARRAEAARASVTKALLAAGPEDAQIEDARASVQKVAAAYSRGVTVTQDSDLLQEWGEEDEKEYDEHRWWARCAVADSAHFAHLRAPPGRRAPRVCLVRHRRGAGKVGLLAGIATVKPL</sequence>
<evidence type="ECO:0000313" key="3">
    <source>
        <dbReference type="EMBL" id="CAK0839639.1"/>
    </source>
</evidence>
<evidence type="ECO:0000256" key="1">
    <source>
        <dbReference type="SAM" id="MobiDB-lite"/>
    </source>
</evidence>
<feature type="region of interest" description="Disordered" evidence="1">
    <location>
        <begin position="903"/>
        <end position="1000"/>
    </location>
</feature>
<accession>A0ABN9T402</accession>
<feature type="region of interest" description="Disordered" evidence="1">
    <location>
        <begin position="450"/>
        <end position="512"/>
    </location>
</feature>
<feature type="region of interest" description="Disordered" evidence="1">
    <location>
        <begin position="531"/>
        <end position="671"/>
    </location>
</feature>
<comment type="caution">
    <text evidence="3">The sequence shown here is derived from an EMBL/GenBank/DDBJ whole genome shotgun (WGS) entry which is preliminary data.</text>
</comment>
<feature type="region of interest" description="Disordered" evidence="1">
    <location>
        <begin position="251"/>
        <end position="294"/>
    </location>
</feature>
<gene>
    <name evidence="3" type="ORF">PCOR1329_LOCUS35278</name>
</gene>
<feature type="compositionally biased region" description="Low complexity" evidence="1">
    <location>
        <begin position="425"/>
        <end position="434"/>
    </location>
</feature>
<dbReference type="Proteomes" id="UP001189429">
    <property type="component" value="Unassembled WGS sequence"/>
</dbReference>
<feature type="compositionally biased region" description="Gly residues" evidence="1">
    <location>
        <begin position="656"/>
        <end position="665"/>
    </location>
</feature>
<dbReference type="EMBL" id="CAUYUJ010014310">
    <property type="protein sequence ID" value="CAK0839639.1"/>
    <property type="molecule type" value="Genomic_DNA"/>
</dbReference>
<keyword evidence="4" id="KW-1185">Reference proteome</keyword>
<feature type="compositionally biased region" description="Low complexity" evidence="1">
    <location>
        <begin position="688"/>
        <end position="704"/>
    </location>
</feature>
<evidence type="ECO:0000256" key="2">
    <source>
        <dbReference type="SAM" id="Phobius"/>
    </source>
</evidence>
<feature type="region of interest" description="Disordered" evidence="1">
    <location>
        <begin position="686"/>
        <end position="753"/>
    </location>
</feature>
<proteinExistence type="predicted"/>
<feature type="compositionally biased region" description="Polar residues" evidence="1">
    <location>
        <begin position="450"/>
        <end position="460"/>
    </location>
</feature>
<feature type="compositionally biased region" description="Pro residues" evidence="1">
    <location>
        <begin position="395"/>
        <end position="406"/>
    </location>
</feature>
<feature type="region of interest" description="Disordered" evidence="1">
    <location>
        <begin position="373"/>
        <end position="434"/>
    </location>
</feature>
<feature type="compositionally biased region" description="Low complexity" evidence="1">
    <location>
        <begin position="932"/>
        <end position="993"/>
    </location>
</feature>
<protein>
    <submittedName>
        <fullName evidence="3">Uncharacterized protein</fullName>
    </submittedName>
</protein>
<name>A0ABN9T402_9DINO</name>
<organism evidence="3 4">
    <name type="scientific">Prorocentrum cordatum</name>
    <dbReference type="NCBI Taxonomy" id="2364126"/>
    <lineage>
        <taxon>Eukaryota</taxon>
        <taxon>Sar</taxon>
        <taxon>Alveolata</taxon>
        <taxon>Dinophyceae</taxon>
        <taxon>Prorocentrales</taxon>
        <taxon>Prorocentraceae</taxon>
        <taxon>Prorocentrum</taxon>
    </lineage>
</organism>
<feature type="compositionally biased region" description="Pro residues" evidence="1">
    <location>
        <begin position="705"/>
        <end position="716"/>
    </location>
</feature>
<keyword evidence="2" id="KW-0472">Membrane</keyword>
<feature type="region of interest" description="Disordered" evidence="1">
    <location>
        <begin position="1022"/>
        <end position="1069"/>
    </location>
</feature>
<evidence type="ECO:0000313" key="4">
    <source>
        <dbReference type="Proteomes" id="UP001189429"/>
    </source>
</evidence>
<feature type="transmembrane region" description="Helical" evidence="2">
    <location>
        <begin position="43"/>
        <end position="64"/>
    </location>
</feature>
<reference evidence="3" key="1">
    <citation type="submission" date="2023-10" db="EMBL/GenBank/DDBJ databases">
        <authorList>
            <person name="Chen Y."/>
            <person name="Shah S."/>
            <person name="Dougan E. K."/>
            <person name="Thang M."/>
            <person name="Chan C."/>
        </authorList>
    </citation>
    <scope>NUCLEOTIDE SEQUENCE [LARGE SCALE GENOMIC DNA]</scope>
</reference>
<feature type="compositionally biased region" description="Low complexity" evidence="1">
    <location>
        <begin position="1022"/>
        <end position="1056"/>
    </location>
</feature>
<feature type="compositionally biased region" description="Basic residues" evidence="1">
    <location>
        <begin position="466"/>
        <end position="492"/>
    </location>
</feature>
<feature type="compositionally biased region" description="Low complexity" evidence="1">
    <location>
        <begin position="621"/>
        <end position="634"/>
    </location>
</feature>